<dbReference type="InterPro" id="IPR036100">
    <property type="entry name" value="QueA_sf"/>
</dbReference>
<reference evidence="6" key="1">
    <citation type="submission" date="2021-01" db="EMBL/GenBank/DDBJ databases">
        <authorList>
            <person name="Corre E."/>
            <person name="Pelletier E."/>
            <person name="Niang G."/>
            <person name="Scheremetjew M."/>
            <person name="Finn R."/>
            <person name="Kale V."/>
            <person name="Holt S."/>
            <person name="Cochrane G."/>
            <person name="Meng A."/>
            <person name="Brown T."/>
            <person name="Cohen L."/>
        </authorList>
    </citation>
    <scope>NUCLEOTIDE SEQUENCE</scope>
    <source>
        <strain evidence="6">CCMP281</strain>
    </source>
</reference>
<dbReference type="InterPro" id="IPR003699">
    <property type="entry name" value="QueA"/>
</dbReference>
<dbReference type="SUPFAM" id="SSF111337">
    <property type="entry name" value="QueA-like"/>
    <property type="match status" value="1"/>
</dbReference>
<feature type="region of interest" description="Disordered" evidence="5">
    <location>
        <begin position="1"/>
        <end position="26"/>
    </location>
</feature>
<gene>
    <name evidence="6" type="ORF">HERI1096_LOCUS7361</name>
</gene>
<dbReference type="Gene3D" id="3.40.1780.10">
    <property type="entry name" value="QueA-like"/>
    <property type="match status" value="1"/>
</dbReference>
<evidence type="ECO:0008006" key="7">
    <source>
        <dbReference type="Google" id="ProtNLM"/>
    </source>
</evidence>
<keyword evidence="4" id="KW-0671">Queuosine biosynthesis</keyword>
<proteinExistence type="predicted"/>
<evidence type="ECO:0000256" key="4">
    <source>
        <dbReference type="ARBA" id="ARBA00022785"/>
    </source>
</evidence>
<protein>
    <recommendedName>
        <fullName evidence="7">S-adenosylmethionine:tRNA ribosyltransferase-isomerase</fullName>
    </recommendedName>
</protein>
<organism evidence="6">
    <name type="scientific">Haptolina ericina</name>
    <dbReference type="NCBI Taxonomy" id="156174"/>
    <lineage>
        <taxon>Eukaryota</taxon>
        <taxon>Haptista</taxon>
        <taxon>Haptophyta</taxon>
        <taxon>Prymnesiophyceae</taxon>
        <taxon>Prymnesiales</taxon>
        <taxon>Prymnesiaceae</taxon>
        <taxon>Haptolina</taxon>
    </lineage>
</organism>
<name>A0A7S3AJD8_9EUKA</name>
<dbReference type="AlphaFoldDB" id="A0A7S3AJD8"/>
<keyword evidence="1" id="KW-0963">Cytoplasm</keyword>
<dbReference type="PANTHER" id="PTHR30307">
    <property type="entry name" value="S-ADENOSYLMETHIONINE:TRNA RIBOSYLTRANSFERASE-ISOMERASE"/>
    <property type="match status" value="1"/>
</dbReference>
<evidence type="ECO:0000256" key="3">
    <source>
        <dbReference type="ARBA" id="ARBA00022691"/>
    </source>
</evidence>
<dbReference type="EMBL" id="HBHX01013207">
    <property type="protein sequence ID" value="CAE0106702.1"/>
    <property type="molecule type" value="Transcribed_RNA"/>
</dbReference>
<evidence type="ECO:0000313" key="6">
    <source>
        <dbReference type="EMBL" id="CAE0106702.1"/>
    </source>
</evidence>
<dbReference type="GO" id="GO:0051075">
    <property type="term" value="F:S-adenosylmethionine:tRNA ribosyltransferase-isomerase activity"/>
    <property type="evidence" value="ECO:0007669"/>
    <property type="project" value="TreeGrafter"/>
</dbReference>
<dbReference type="PANTHER" id="PTHR30307:SF0">
    <property type="entry name" value="S-ADENOSYLMETHIONINE:TRNA RIBOSYLTRANSFERASE-ISOMERASE"/>
    <property type="match status" value="1"/>
</dbReference>
<sequence>MAHGGSRGRPMRGTRGTRGGGSATADLGHLGQWEAYRIAAEQSGTDPTLPPLRVEVLMRLHARARAAGGRLYGSTSLCIAPGYPFAMCDGLITNFHAPDSTLMCLVSALMGSAANAREVYEHAVKQRYRYLSYGDSSFIARARR</sequence>
<dbReference type="Pfam" id="PF02547">
    <property type="entry name" value="Queuosine_synth"/>
    <property type="match status" value="1"/>
</dbReference>
<evidence type="ECO:0000256" key="2">
    <source>
        <dbReference type="ARBA" id="ARBA00022679"/>
    </source>
</evidence>
<dbReference type="GO" id="GO:0008616">
    <property type="term" value="P:tRNA queuosine(34) biosynthetic process"/>
    <property type="evidence" value="ECO:0007669"/>
    <property type="project" value="UniProtKB-KW"/>
</dbReference>
<keyword evidence="3" id="KW-0949">S-adenosyl-L-methionine</keyword>
<accession>A0A7S3AJD8</accession>
<evidence type="ECO:0000256" key="1">
    <source>
        <dbReference type="ARBA" id="ARBA00022490"/>
    </source>
</evidence>
<keyword evidence="2" id="KW-0808">Transferase</keyword>
<dbReference type="InterPro" id="IPR042118">
    <property type="entry name" value="QueA_dom1"/>
</dbReference>
<evidence type="ECO:0000256" key="5">
    <source>
        <dbReference type="SAM" id="MobiDB-lite"/>
    </source>
</evidence>